<evidence type="ECO:0000256" key="8">
    <source>
        <dbReference type="ARBA" id="ARBA00023277"/>
    </source>
</evidence>
<keyword evidence="10" id="KW-0732">Signal</keyword>
<comment type="caution">
    <text evidence="11">The sequence shown here is derived from an EMBL/GenBank/DDBJ whole genome shotgun (WGS) entry which is preliminary data.</text>
</comment>
<keyword evidence="4" id="KW-0255">Endonuclease</keyword>
<keyword evidence="5" id="KW-0378">Hydrolase</keyword>
<dbReference type="Gene3D" id="3.90.730.10">
    <property type="entry name" value="Ribonuclease T2-like"/>
    <property type="match status" value="1"/>
</dbReference>
<feature type="chain" id="PRO_5043498115" evidence="10">
    <location>
        <begin position="22"/>
        <end position="546"/>
    </location>
</feature>
<dbReference type="GO" id="GO:0030246">
    <property type="term" value="F:carbohydrate binding"/>
    <property type="evidence" value="ECO:0007669"/>
    <property type="project" value="InterPro"/>
</dbReference>
<dbReference type="GO" id="GO:0004034">
    <property type="term" value="F:aldose 1-epimerase activity"/>
    <property type="evidence" value="ECO:0007669"/>
    <property type="project" value="TreeGrafter"/>
</dbReference>
<dbReference type="GO" id="GO:0016787">
    <property type="term" value="F:hydrolase activity"/>
    <property type="evidence" value="ECO:0007669"/>
    <property type="project" value="UniProtKB-KW"/>
</dbReference>
<evidence type="ECO:0000256" key="3">
    <source>
        <dbReference type="ARBA" id="ARBA00022722"/>
    </source>
</evidence>
<evidence type="ECO:0000313" key="11">
    <source>
        <dbReference type="EMBL" id="KAL0377528.1"/>
    </source>
</evidence>
<evidence type="ECO:0000256" key="7">
    <source>
        <dbReference type="ARBA" id="ARBA00023235"/>
    </source>
</evidence>
<dbReference type="InterPro" id="IPR008183">
    <property type="entry name" value="Aldose_1/G6P_1-epimerase"/>
</dbReference>
<keyword evidence="6" id="KW-1015">Disulfide bond</keyword>
<comment type="similarity">
    <text evidence="1">Belongs to the aldose epimerase family.</text>
</comment>
<dbReference type="GO" id="GO:0033499">
    <property type="term" value="P:galactose catabolic process via UDP-galactose, Leloir pathway"/>
    <property type="evidence" value="ECO:0007669"/>
    <property type="project" value="TreeGrafter"/>
</dbReference>
<keyword evidence="8" id="KW-0119">Carbohydrate metabolism</keyword>
<evidence type="ECO:0000256" key="4">
    <source>
        <dbReference type="ARBA" id="ARBA00022759"/>
    </source>
</evidence>
<evidence type="ECO:0000256" key="1">
    <source>
        <dbReference type="ARBA" id="ARBA00006206"/>
    </source>
</evidence>
<reference evidence="11" key="1">
    <citation type="submission" date="2020-06" db="EMBL/GenBank/DDBJ databases">
        <authorList>
            <person name="Li T."/>
            <person name="Hu X."/>
            <person name="Zhang T."/>
            <person name="Song X."/>
            <person name="Zhang H."/>
            <person name="Dai N."/>
            <person name="Sheng W."/>
            <person name="Hou X."/>
            <person name="Wei L."/>
        </authorList>
    </citation>
    <scope>NUCLEOTIDE SEQUENCE</scope>
    <source>
        <strain evidence="11">G02</strain>
        <tissue evidence="11">Leaf</tissue>
    </source>
</reference>
<sequence length="546" mass="60559">MSKISILFCFIVLSFGIFANGSENGIGIYEIKKGDFSVKVTNYGARILSVVLPDKNGKLADVVLGYDTIKEYMNDTGHFGAIVGRVANRIGGAKFTLNGTLYKLDANEGNNTLHGGKKGFSEVVWKVTKCVKYGRSPYITLSYHSGDGEEGFPGDVLASVTYALVEPYKLSVTMKAKALNKATPVSLAQHSYWNLGGHNSGNILSDELQLFASHITLDDKLIPTGKIVPVKSTPYDFLEPHVIKGPIKRLPKGSKGYDINYVVDGPKGQKMKPVAVVYNKKSGRVMKLSANAPGVQLYTGNYINDLKGKGGYVYQSHAALCLETQGFPDSVNHPNFPSEIVNPGKTYEHLYTWPNTFCLDRRVTCKKPVPQNFALHGLWPANKSGKSLVYCSKTGSISQALKTYERQLEVCWSSLRRDFTNREFWQYQWNKHGTCALPRMNVSRYLQVIIAQGRRFNLLRALLSQNIMPNGSSYPRLRIEAAIGLETRGKKFYISCQSFRKGVLIKEIYICLDANGRNVIHCPYSNNPRGCGMSTKLVFSGPALRP</sequence>
<dbReference type="PANTHER" id="PTHR10091">
    <property type="entry name" value="ALDOSE-1-EPIMERASE"/>
    <property type="match status" value="1"/>
</dbReference>
<dbReference type="EMBL" id="JACGWJ010000013">
    <property type="protein sequence ID" value="KAL0377528.1"/>
    <property type="molecule type" value="Genomic_DNA"/>
</dbReference>
<dbReference type="InterPro" id="IPR011013">
    <property type="entry name" value="Gal_mutarotase_sf_dom"/>
</dbReference>
<dbReference type="InterPro" id="IPR033130">
    <property type="entry name" value="RNase_T2_His_AS_2"/>
</dbReference>
<dbReference type="InterPro" id="IPR036430">
    <property type="entry name" value="RNase_T2-like_sf"/>
</dbReference>
<evidence type="ECO:0000256" key="5">
    <source>
        <dbReference type="ARBA" id="ARBA00022801"/>
    </source>
</evidence>
<dbReference type="InterPro" id="IPR018188">
    <property type="entry name" value="RNase_T2_His_AS_1"/>
</dbReference>
<dbReference type="CDD" id="cd09019">
    <property type="entry name" value="galactose_mutarotase_like"/>
    <property type="match status" value="1"/>
</dbReference>
<dbReference type="GO" id="GO:0006006">
    <property type="term" value="P:glucose metabolic process"/>
    <property type="evidence" value="ECO:0007669"/>
    <property type="project" value="TreeGrafter"/>
</dbReference>
<dbReference type="InterPro" id="IPR014718">
    <property type="entry name" value="GH-type_carb-bd"/>
</dbReference>
<dbReference type="PROSITE" id="PS00531">
    <property type="entry name" value="RNASE_T2_2"/>
    <property type="match status" value="1"/>
</dbReference>
<proteinExistence type="inferred from homology"/>
<dbReference type="CDD" id="cd01061">
    <property type="entry name" value="RNase_T2_euk"/>
    <property type="match status" value="1"/>
</dbReference>
<dbReference type="Gene3D" id="2.70.98.10">
    <property type="match status" value="1"/>
</dbReference>
<dbReference type="PANTHER" id="PTHR10091:SF0">
    <property type="entry name" value="GALACTOSE MUTAROTASE"/>
    <property type="match status" value="1"/>
</dbReference>
<keyword evidence="3" id="KW-0540">Nuclease</keyword>
<reference evidence="11" key="2">
    <citation type="journal article" date="2024" name="Plant">
        <title>Genomic evolution and insights into agronomic trait innovations of Sesamum species.</title>
        <authorList>
            <person name="Miao H."/>
            <person name="Wang L."/>
            <person name="Qu L."/>
            <person name="Liu H."/>
            <person name="Sun Y."/>
            <person name="Le M."/>
            <person name="Wang Q."/>
            <person name="Wei S."/>
            <person name="Zheng Y."/>
            <person name="Lin W."/>
            <person name="Duan Y."/>
            <person name="Cao H."/>
            <person name="Xiong S."/>
            <person name="Wang X."/>
            <person name="Wei L."/>
            <person name="Li C."/>
            <person name="Ma Q."/>
            <person name="Ju M."/>
            <person name="Zhao R."/>
            <person name="Li G."/>
            <person name="Mu C."/>
            <person name="Tian Q."/>
            <person name="Mei H."/>
            <person name="Zhang T."/>
            <person name="Gao T."/>
            <person name="Zhang H."/>
        </authorList>
    </citation>
    <scope>NUCLEOTIDE SEQUENCE</scope>
    <source>
        <strain evidence="11">G02</strain>
    </source>
</reference>
<evidence type="ECO:0000256" key="10">
    <source>
        <dbReference type="SAM" id="SignalP"/>
    </source>
</evidence>
<dbReference type="AlphaFoldDB" id="A0AAW2RCN6"/>
<feature type="signal peptide" evidence="10">
    <location>
        <begin position="1"/>
        <end position="21"/>
    </location>
</feature>
<dbReference type="SUPFAM" id="SSF74650">
    <property type="entry name" value="Galactose mutarotase-like"/>
    <property type="match status" value="1"/>
</dbReference>
<dbReference type="SUPFAM" id="SSF55895">
    <property type="entry name" value="Ribonuclease Rh-like"/>
    <property type="match status" value="1"/>
</dbReference>
<dbReference type="GO" id="GO:0033897">
    <property type="term" value="F:ribonuclease T2 activity"/>
    <property type="evidence" value="ECO:0007669"/>
    <property type="project" value="InterPro"/>
</dbReference>
<evidence type="ECO:0000256" key="9">
    <source>
        <dbReference type="RuleBase" id="RU004328"/>
    </source>
</evidence>
<dbReference type="InterPro" id="IPR047215">
    <property type="entry name" value="Galactose_mutarotase-like"/>
</dbReference>
<dbReference type="PROSITE" id="PS00530">
    <property type="entry name" value="RNASE_T2_1"/>
    <property type="match status" value="1"/>
</dbReference>
<dbReference type="NCBIfam" id="NF008277">
    <property type="entry name" value="PRK11055.1"/>
    <property type="match status" value="1"/>
</dbReference>
<dbReference type="Pfam" id="PF00445">
    <property type="entry name" value="Ribonuclease_T2"/>
    <property type="match status" value="1"/>
</dbReference>
<keyword evidence="7" id="KW-0413">Isomerase</keyword>
<dbReference type="InterPro" id="IPR001568">
    <property type="entry name" value="RNase_T2-like"/>
</dbReference>
<gene>
    <name evidence="11" type="ORF">Sradi_3058300</name>
</gene>
<evidence type="ECO:0000256" key="2">
    <source>
        <dbReference type="ARBA" id="ARBA00007469"/>
    </source>
</evidence>
<dbReference type="InterPro" id="IPR033697">
    <property type="entry name" value="Ribonuclease_T2_eukaryotic"/>
</dbReference>
<protein>
    <submittedName>
        <fullName evidence="11">Aldose 1-epimerase</fullName>
    </submittedName>
</protein>
<organism evidence="11">
    <name type="scientific">Sesamum radiatum</name>
    <name type="common">Black benniseed</name>
    <dbReference type="NCBI Taxonomy" id="300843"/>
    <lineage>
        <taxon>Eukaryota</taxon>
        <taxon>Viridiplantae</taxon>
        <taxon>Streptophyta</taxon>
        <taxon>Embryophyta</taxon>
        <taxon>Tracheophyta</taxon>
        <taxon>Spermatophyta</taxon>
        <taxon>Magnoliopsida</taxon>
        <taxon>eudicotyledons</taxon>
        <taxon>Gunneridae</taxon>
        <taxon>Pentapetalae</taxon>
        <taxon>asterids</taxon>
        <taxon>lamiids</taxon>
        <taxon>Lamiales</taxon>
        <taxon>Pedaliaceae</taxon>
        <taxon>Sesamum</taxon>
    </lineage>
</organism>
<name>A0AAW2RCN6_SESRA</name>
<dbReference type="GO" id="GO:0003723">
    <property type="term" value="F:RNA binding"/>
    <property type="evidence" value="ECO:0007669"/>
    <property type="project" value="InterPro"/>
</dbReference>
<evidence type="ECO:0000256" key="6">
    <source>
        <dbReference type="ARBA" id="ARBA00023157"/>
    </source>
</evidence>
<dbReference type="Pfam" id="PF01263">
    <property type="entry name" value="Aldose_epim"/>
    <property type="match status" value="1"/>
</dbReference>
<accession>A0AAW2RCN6</accession>
<comment type="similarity">
    <text evidence="2 9">Belongs to the RNase T2 family.</text>
</comment>